<dbReference type="Proteomes" id="UP001522868">
    <property type="component" value="Unassembled WGS sequence"/>
</dbReference>
<sequence length="62" mass="5992">MSDSVPESLPGPVTASVPGPVTGSLPGSVPVSLSGPDRAVGFPGVLVGHSGATVAEPRERTA</sequence>
<keyword evidence="3" id="KW-1185">Reference proteome</keyword>
<dbReference type="RefSeq" id="WP_248635992.1">
    <property type="nucleotide sequence ID" value="NZ_JALPTH010000024.1"/>
</dbReference>
<evidence type="ECO:0000256" key="1">
    <source>
        <dbReference type="SAM" id="MobiDB-lite"/>
    </source>
</evidence>
<protein>
    <submittedName>
        <fullName evidence="2">Uncharacterized protein</fullName>
    </submittedName>
</protein>
<comment type="caution">
    <text evidence="2">The sequence shown here is derived from an EMBL/GenBank/DDBJ whole genome shotgun (WGS) entry which is preliminary data.</text>
</comment>
<gene>
    <name evidence="2" type="ORF">M1O15_22810</name>
</gene>
<evidence type="ECO:0000313" key="2">
    <source>
        <dbReference type="EMBL" id="MCK8680177.1"/>
    </source>
</evidence>
<dbReference type="EMBL" id="JALPTH010000024">
    <property type="protein sequence ID" value="MCK8680177.1"/>
    <property type="molecule type" value="Genomic_DNA"/>
</dbReference>
<name>A0ABT0IFZ5_9ACTN</name>
<feature type="region of interest" description="Disordered" evidence="1">
    <location>
        <begin position="1"/>
        <end position="32"/>
    </location>
</feature>
<accession>A0ABT0IFZ5</accession>
<reference evidence="2 3" key="1">
    <citation type="submission" date="2022-04" db="EMBL/GenBank/DDBJ databases">
        <title>Streptomyces sp. nov. LCR6-01 isolated from Lichen of Dirinaria sp.</title>
        <authorList>
            <person name="Kanchanasin P."/>
            <person name="Tanasupawat S."/>
            <person name="Phongsopitanun W."/>
        </authorList>
    </citation>
    <scope>NUCLEOTIDE SEQUENCE [LARGE SCALE GENOMIC DNA]</scope>
    <source>
        <strain evidence="2 3">LCR6-01</strain>
    </source>
</reference>
<organism evidence="2 3">
    <name type="scientific">Streptomyces lichenis</name>
    <dbReference type="NCBI Taxonomy" id="2306967"/>
    <lineage>
        <taxon>Bacteria</taxon>
        <taxon>Bacillati</taxon>
        <taxon>Actinomycetota</taxon>
        <taxon>Actinomycetes</taxon>
        <taxon>Kitasatosporales</taxon>
        <taxon>Streptomycetaceae</taxon>
        <taxon>Streptomyces</taxon>
    </lineage>
</organism>
<evidence type="ECO:0000313" key="3">
    <source>
        <dbReference type="Proteomes" id="UP001522868"/>
    </source>
</evidence>
<proteinExistence type="predicted"/>
<feature type="region of interest" description="Disordered" evidence="1">
    <location>
        <begin position="43"/>
        <end position="62"/>
    </location>
</feature>